<evidence type="ECO:0000313" key="1">
    <source>
        <dbReference type="EMBL" id="KJK48860.1"/>
    </source>
</evidence>
<dbReference type="EMBL" id="JYJG01000096">
    <property type="protein sequence ID" value="KJK48860.1"/>
    <property type="molecule type" value="Genomic_DNA"/>
</dbReference>
<dbReference type="Proteomes" id="UP000033393">
    <property type="component" value="Unassembled WGS sequence"/>
</dbReference>
<sequence>MLCTMPEDRAHNTVPGTVHGSVNQIGTVHGDVHIHSAPVGPSVDLALRIASSVAEPKVRTEALVQIAATVFETDPGRGEQVIGLVLGSAPTGWNITSLARSIASCAPERAALLVEPILAGTDDPDLRASAAIALLRTRTVPDRAIPLVRVAAADGLSERDREDRDFILRHFADEMAAVDVPHAIDIVRDISSHEWSYGYVSSERLEEATAVSRDYGFALFDHYYRARRTGDGQDLDRKSLAIAVAGTDLYCAEAVTARIHSDSIRVDALCEMTKEVTDREQAEFWLQDATEIAKRAGTRKVLGVVAAAAVKLDPALSRQLTQQVIDGASAMDLLYFADSLAATDPAQAEQIVVRALAMDVSHTTAWFRFMRVAKAFAEFDPARALRTLNSIEIRREEDSARIETAEILVKIATGMAVWDAGDAKAVLNRAQQELRPVAPSPYSRANAVWRDLAETLARIDPNVVQHLAGQLSGQDHALKAMATGVVRACASRTA</sequence>
<protein>
    <submittedName>
        <fullName evidence="1">Uncharacterized protein</fullName>
    </submittedName>
</protein>
<evidence type="ECO:0000313" key="2">
    <source>
        <dbReference type="Proteomes" id="UP000033393"/>
    </source>
</evidence>
<comment type="caution">
    <text evidence="1">The sequence shown here is derived from an EMBL/GenBank/DDBJ whole genome shotgun (WGS) entry which is preliminary data.</text>
</comment>
<accession>A0A0F0GZX3</accession>
<reference evidence="1 2" key="1">
    <citation type="submission" date="2015-02" db="EMBL/GenBank/DDBJ databases">
        <authorList>
            <person name="Ju K.-S."/>
            <person name="Doroghazi J.R."/>
            <person name="Metcalf W."/>
        </authorList>
    </citation>
    <scope>NUCLEOTIDE SEQUENCE [LARGE SCALE GENOMIC DNA]</scope>
    <source>
        <strain evidence="1 2">NRRL B-16140</strain>
    </source>
</reference>
<dbReference type="PATRIC" id="fig|68170.10.peg.3967"/>
<dbReference type="AlphaFoldDB" id="A0A0F0GZX3"/>
<gene>
    <name evidence="1" type="ORF">UK23_15725</name>
</gene>
<keyword evidence="2" id="KW-1185">Reference proteome</keyword>
<name>A0A0F0GZX3_LENAE</name>
<proteinExistence type="predicted"/>
<organism evidence="1 2">
    <name type="scientific">Lentzea aerocolonigenes</name>
    <name type="common">Lechevalieria aerocolonigenes</name>
    <name type="synonym">Saccharothrix aerocolonigenes</name>
    <dbReference type="NCBI Taxonomy" id="68170"/>
    <lineage>
        <taxon>Bacteria</taxon>
        <taxon>Bacillati</taxon>
        <taxon>Actinomycetota</taxon>
        <taxon>Actinomycetes</taxon>
        <taxon>Pseudonocardiales</taxon>
        <taxon>Pseudonocardiaceae</taxon>
        <taxon>Lentzea</taxon>
    </lineage>
</organism>